<evidence type="ECO:0000313" key="2">
    <source>
        <dbReference type="EMBL" id="KAJ3481961.1"/>
    </source>
</evidence>
<feature type="region of interest" description="Disordered" evidence="1">
    <location>
        <begin position="607"/>
        <end position="693"/>
    </location>
</feature>
<feature type="compositionally biased region" description="Polar residues" evidence="1">
    <location>
        <begin position="1064"/>
        <end position="1092"/>
    </location>
</feature>
<feature type="compositionally biased region" description="Low complexity" evidence="1">
    <location>
        <begin position="99"/>
        <end position="116"/>
    </location>
</feature>
<feature type="compositionally biased region" description="Basic residues" evidence="1">
    <location>
        <begin position="562"/>
        <end position="572"/>
    </location>
</feature>
<feature type="region of interest" description="Disordered" evidence="1">
    <location>
        <begin position="1110"/>
        <end position="1133"/>
    </location>
</feature>
<feature type="compositionally biased region" description="Low complexity" evidence="1">
    <location>
        <begin position="1184"/>
        <end position="1196"/>
    </location>
</feature>
<gene>
    <name evidence="2" type="ORF">NLI96_g7301</name>
</gene>
<feature type="region of interest" description="Disordered" evidence="1">
    <location>
        <begin position="771"/>
        <end position="793"/>
    </location>
</feature>
<dbReference type="Proteomes" id="UP001212997">
    <property type="component" value="Unassembled WGS sequence"/>
</dbReference>
<name>A0AAD5UZQ8_9APHY</name>
<feature type="compositionally biased region" description="Low complexity" evidence="1">
    <location>
        <begin position="673"/>
        <end position="688"/>
    </location>
</feature>
<feature type="compositionally biased region" description="Polar residues" evidence="1">
    <location>
        <begin position="171"/>
        <end position="180"/>
    </location>
</feature>
<feature type="region of interest" description="Disordered" evidence="1">
    <location>
        <begin position="976"/>
        <end position="1027"/>
    </location>
</feature>
<feature type="region of interest" description="Disordered" evidence="1">
    <location>
        <begin position="197"/>
        <end position="252"/>
    </location>
</feature>
<feature type="compositionally biased region" description="Polar residues" evidence="1">
    <location>
        <begin position="126"/>
        <end position="149"/>
    </location>
</feature>
<feature type="region of interest" description="Disordered" evidence="1">
    <location>
        <begin position="552"/>
        <end position="587"/>
    </location>
</feature>
<sequence length="1421" mass="152119">MAAKTQPPASLSSRFNFGFGARPEPSYRGASHSPEEDWYIPYTGPYEQPAPQPSHARRDSWAEIFGVGVEGGSESGHQSVSAVGSLHREESKKSRVGRNRAFSSASRATTTGSSAGHGDPGRKSISARSTNGRANTYANAPLPSVNNVDPSGGVGSVPMPAERIARKPSTRDLNTNGGGNRSSLASFISFGKGLLLSSPVDQLPQDRGATRSVTTRRRANTAGSMTPSVSAALSNAGPSTSRQRANDGQRREAAGYVDGQDHYSTPFAAHQSTAIAAATTTTTHTTTSNSQQQQLHRFPQYSTPDYTSLRSHPYAVAFPSATTFARGAPQVLDAKGKGRLLDPHKLTITLLDSRGPHRVPDYLKPSPRTSLLKASLSTPNLRHLPKGKQKWLSAETWCDALILPRPRFALRLVDAGGGGGVDSPSGRIVSPPGSPVLPSEAKIITRENSNVDSNRASPKKVVKKASSISNLVSGLSHNGGVGGVKEHEIVAPTPVVATTAAAAVGGAPSNNRRPPRPTSWALDDLALPSPVPSLAKVLEEGKQLEEERKAWKSAASQSFQNKRARSISRVRSKSVGAQQAKARGLRPAADATAFEFLAERSLLGNQVRPPTIHVHGPPRSKSSRENLHTTSGRSLSSAYTHTHTHTFSHTGSNSVSRTQSRVKSHAHSNSLGTSTSHKSLSTESSGHSRNQSVGKSALKLVNGAAALCGFGPIEETSAEPTPTVEKPDIIEGALMAPTKIIRLQDQARQDDRVRFREDDVVVITPPHALTATNGGHVGNSGVNGSSPAPSGVTVSAEGIGIAISSPPHSDHSHQYEPREPIVLPVPHPYGQTTAYSYSQPTKLQIPEHPASSTEPSPISPADSVTRRRQPVLVHPYAQPGHPYANPGQSRPSPQPRIESPTDNNRLYAELSPGYIREIDPNDIQYSPFSAKFPHRREDSSISAVVAAAPGHPYGRTVNRFSELGFGDALVRTLRDRGSMDSGLGTDETEGGSSTPPRVDRADSGNRRVEKPDVPPSSEGHGSHQHQQHHILVEDNTDNRGMFYAEPESQEGYFDQKRVRARNTSFGTVSQDVSPSDSTPPSRVRRQASTGTGLSDLERFRDLFYKPTENREVVRNNRAQSASPRRGLESRQDSGSIVIDVSSHSSRSVVSGLTNLARQLSEDIEEMNQEAQRHHQAGRDSPMWGARLAGGLRAGQQRQEDLSDEPNVALSQVSSDAGSPPGQTLPLRLPTPGPFTQPVANFPEDIGPEELESSRASSILDGSQYIEDMQDDLRFGEVEAVTTPPAIPSPERHSTQCFIGYQKHNSLGTAASEMAPPPRVVSQGSTLPTPLSPDAARSSYMTSGTDTSRMSGLSDFPVPPSHSFPLPSRSSEHLSIPDPHVRSRSSPSPTHLDVPRTRPSFSRELSQDTFGARGEYSVGEAL</sequence>
<feature type="region of interest" description="Disordered" evidence="1">
    <location>
        <begin position="502"/>
        <end position="522"/>
    </location>
</feature>
<accession>A0AAD5UZQ8</accession>
<keyword evidence="3" id="KW-1185">Reference proteome</keyword>
<reference evidence="2" key="1">
    <citation type="submission" date="2022-07" db="EMBL/GenBank/DDBJ databases">
        <title>Genome Sequence of Physisporinus lineatus.</title>
        <authorList>
            <person name="Buettner E."/>
        </authorList>
    </citation>
    <scope>NUCLEOTIDE SEQUENCE</scope>
    <source>
        <strain evidence="2">VT162</strain>
    </source>
</reference>
<feature type="region of interest" description="Disordered" evidence="1">
    <location>
        <begin position="844"/>
        <end position="904"/>
    </location>
</feature>
<evidence type="ECO:0000256" key="1">
    <source>
        <dbReference type="SAM" id="MobiDB-lite"/>
    </source>
</evidence>
<feature type="region of interest" description="Disordered" evidence="1">
    <location>
        <begin position="1064"/>
        <end position="1094"/>
    </location>
</feature>
<feature type="region of interest" description="Disordered" evidence="1">
    <location>
        <begin position="1165"/>
        <end position="1254"/>
    </location>
</feature>
<feature type="region of interest" description="Disordered" evidence="1">
    <location>
        <begin position="1"/>
        <end position="180"/>
    </location>
</feature>
<organism evidence="2 3">
    <name type="scientific">Meripilus lineatus</name>
    <dbReference type="NCBI Taxonomy" id="2056292"/>
    <lineage>
        <taxon>Eukaryota</taxon>
        <taxon>Fungi</taxon>
        <taxon>Dikarya</taxon>
        <taxon>Basidiomycota</taxon>
        <taxon>Agaricomycotina</taxon>
        <taxon>Agaricomycetes</taxon>
        <taxon>Polyporales</taxon>
        <taxon>Meripilaceae</taxon>
        <taxon>Meripilus</taxon>
    </lineage>
</organism>
<proteinExistence type="predicted"/>
<comment type="caution">
    <text evidence="2">The sequence shown here is derived from an EMBL/GenBank/DDBJ whole genome shotgun (WGS) entry which is preliminary data.</text>
</comment>
<feature type="region of interest" description="Disordered" evidence="1">
    <location>
        <begin position="1308"/>
        <end position="1421"/>
    </location>
</feature>
<feature type="compositionally biased region" description="Basic and acidic residues" evidence="1">
    <location>
        <begin position="997"/>
        <end position="1012"/>
    </location>
</feature>
<feature type="compositionally biased region" description="Polar residues" evidence="1">
    <location>
        <begin position="221"/>
        <end position="243"/>
    </location>
</feature>
<feature type="compositionally biased region" description="Low complexity" evidence="1">
    <location>
        <begin position="634"/>
        <end position="654"/>
    </location>
</feature>
<feature type="compositionally biased region" description="Polar residues" evidence="1">
    <location>
        <begin position="1398"/>
        <end position="1408"/>
    </location>
</feature>
<protein>
    <submittedName>
        <fullName evidence="2">Uncharacterized protein</fullName>
    </submittedName>
</protein>
<feature type="compositionally biased region" description="Polar residues" evidence="1">
    <location>
        <begin position="1338"/>
        <end position="1350"/>
    </location>
</feature>
<evidence type="ECO:0000313" key="3">
    <source>
        <dbReference type="Proteomes" id="UP001212997"/>
    </source>
</evidence>
<dbReference type="EMBL" id="JANAWD010000295">
    <property type="protein sequence ID" value="KAJ3481961.1"/>
    <property type="molecule type" value="Genomic_DNA"/>
</dbReference>
<feature type="compositionally biased region" description="Low complexity" evidence="1">
    <location>
        <begin position="779"/>
        <end position="792"/>
    </location>
</feature>